<dbReference type="RefSeq" id="WP_063233686.1">
    <property type="nucleotide sequence ID" value="NZ_BCVO01000010.1"/>
</dbReference>
<feature type="domain" description="Peptidase M56" evidence="2">
    <location>
        <begin position="60"/>
        <end position="248"/>
    </location>
</feature>
<dbReference type="PANTHER" id="PTHR34978:SF3">
    <property type="entry name" value="SLR0241 PROTEIN"/>
    <property type="match status" value="1"/>
</dbReference>
<dbReference type="Pfam" id="PF05569">
    <property type="entry name" value="Peptidase_M56"/>
    <property type="match status" value="1"/>
</dbReference>
<dbReference type="Gene3D" id="3.30.2010.10">
    <property type="entry name" value="Metalloproteases ('zincins'), catalytic domain"/>
    <property type="match status" value="1"/>
</dbReference>
<evidence type="ECO:0000313" key="3">
    <source>
        <dbReference type="EMBL" id="ASS96928.1"/>
    </source>
</evidence>
<reference evidence="3 4" key="1">
    <citation type="submission" date="2016-10" db="EMBL/GenBank/DDBJ databases">
        <title>The whole genome sequencing and assembly of Bacillus simplex DSM 1321 strain.</title>
        <authorList>
            <person name="Park M.-K."/>
            <person name="Lee Y.-J."/>
            <person name="Yi H."/>
            <person name="Bahn Y.-S."/>
            <person name="Kim J.F."/>
            <person name="Lee D.-W."/>
        </authorList>
    </citation>
    <scope>NUCLEOTIDE SEQUENCE [LARGE SCALE GENOMIC DNA]</scope>
    <source>
        <strain evidence="3 4">DSM 1321</strain>
    </source>
</reference>
<evidence type="ECO:0000313" key="4">
    <source>
        <dbReference type="Proteomes" id="UP000214618"/>
    </source>
</evidence>
<dbReference type="OrthoDB" id="2448482at2"/>
<dbReference type="PANTHER" id="PTHR34978">
    <property type="entry name" value="POSSIBLE SENSOR-TRANSDUCER PROTEIN BLAR"/>
    <property type="match status" value="1"/>
</dbReference>
<protein>
    <recommendedName>
        <fullName evidence="2">Peptidase M56 domain-containing protein</fullName>
    </recommendedName>
</protein>
<evidence type="ECO:0000259" key="2">
    <source>
        <dbReference type="Pfam" id="PF05569"/>
    </source>
</evidence>
<keyword evidence="1" id="KW-0812">Transmembrane</keyword>
<feature type="transmembrane region" description="Helical" evidence="1">
    <location>
        <begin position="54"/>
        <end position="80"/>
    </location>
</feature>
<proteinExistence type="predicted"/>
<evidence type="ECO:0000256" key="1">
    <source>
        <dbReference type="SAM" id="Phobius"/>
    </source>
</evidence>
<keyword evidence="1" id="KW-1133">Transmembrane helix</keyword>
<organism evidence="3 4">
    <name type="scientific">Peribacillus simplex NBRC 15720 = DSM 1321</name>
    <dbReference type="NCBI Taxonomy" id="1349754"/>
    <lineage>
        <taxon>Bacteria</taxon>
        <taxon>Bacillati</taxon>
        <taxon>Bacillota</taxon>
        <taxon>Bacilli</taxon>
        <taxon>Bacillales</taxon>
        <taxon>Bacillaceae</taxon>
        <taxon>Peribacillus</taxon>
    </lineage>
</organism>
<gene>
    <name evidence="3" type="ORF">BS1321_25305</name>
</gene>
<dbReference type="Proteomes" id="UP000214618">
    <property type="component" value="Chromosome"/>
</dbReference>
<keyword evidence="1" id="KW-0472">Membrane</keyword>
<feature type="transmembrane region" description="Helical" evidence="1">
    <location>
        <begin position="264"/>
        <end position="283"/>
    </location>
</feature>
<dbReference type="PROSITE" id="PS51257">
    <property type="entry name" value="PROKAR_LIPOPROTEIN"/>
    <property type="match status" value="1"/>
</dbReference>
<dbReference type="GeneID" id="56476116"/>
<accession>A0A223ENW6</accession>
<dbReference type="EMBL" id="CP017704">
    <property type="protein sequence ID" value="ASS96928.1"/>
    <property type="molecule type" value="Genomic_DNA"/>
</dbReference>
<feature type="transmembrane region" description="Helical" evidence="1">
    <location>
        <begin position="7"/>
        <end position="34"/>
    </location>
</feature>
<dbReference type="AlphaFoldDB" id="A0A223ENW6"/>
<dbReference type="InterPro" id="IPR052173">
    <property type="entry name" value="Beta-lactam_resp_regulator"/>
</dbReference>
<dbReference type="CDD" id="cd07326">
    <property type="entry name" value="M56_BlaR1_MecR1_like"/>
    <property type="match status" value="1"/>
</dbReference>
<dbReference type="InterPro" id="IPR008756">
    <property type="entry name" value="Peptidase_M56"/>
</dbReference>
<name>A0A223ENW6_9BACI</name>
<sequence length="284" mass="32757">MIWKRKSYFVISLSLLIACVVWCQMGAFLVHIFFGVNIKANFFKFCFSLFKEDSVYYFVVVTLLSIIISYSILSALFKIAEQYFLSRRFKQKLFLSKNIDMTRSINETFNRINNDILVVNTEQPLAFTLGFRRPFIVLSTGLIQLLDIDELEAVVEHEAFHQKKYDPLVIFILQLISDALWFVPLTKWCHKNYKIISELSADENAINKMGTELGISTALLKLIKHGCTDKSSPVLVHFSNESVNYRLQQLIHPHKTIPLRAETTTIFVSIYVLVILLGMTIVIV</sequence>